<keyword evidence="2" id="KW-1185">Reference proteome</keyword>
<protein>
    <submittedName>
        <fullName evidence="1">XRE family transcriptional regulator</fullName>
    </submittedName>
</protein>
<dbReference type="RefSeq" id="WP_067526305.1">
    <property type="nucleotide sequence ID" value="NZ_JABELX010000002.1"/>
</dbReference>
<name>A0A849C909_9NOCA</name>
<reference evidence="1 2" key="1">
    <citation type="submission" date="2020-05" db="EMBL/GenBank/DDBJ databases">
        <title>MicrobeNet Type strains.</title>
        <authorList>
            <person name="Nicholson A.C."/>
        </authorList>
    </citation>
    <scope>NUCLEOTIDE SEQUENCE [LARGE SCALE GENOMIC DNA]</scope>
    <source>
        <strain evidence="1 2">JCM 3224</strain>
    </source>
</reference>
<evidence type="ECO:0000313" key="1">
    <source>
        <dbReference type="EMBL" id="NNH69431.1"/>
    </source>
</evidence>
<dbReference type="Proteomes" id="UP000586827">
    <property type="component" value="Unassembled WGS sequence"/>
</dbReference>
<dbReference type="AlphaFoldDB" id="A0A849C909"/>
<organism evidence="1 2">
    <name type="scientific">Nocardia uniformis</name>
    <dbReference type="NCBI Taxonomy" id="53432"/>
    <lineage>
        <taxon>Bacteria</taxon>
        <taxon>Bacillati</taxon>
        <taxon>Actinomycetota</taxon>
        <taxon>Actinomycetes</taxon>
        <taxon>Mycobacteriales</taxon>
        <taxon>Nocardiaceae</taxon>
        <taxon>Nocardia</taxon>
    </lineage>
</organism>
<comment type="caution">
    <text evidence="1">The sequence shown here is derived from an EMBL/GenBank/DDBJ whole genome shotgun (WGS) entry which is preliminary data.</text>
</comment>
<gene>
    <name evidence="1" type="ORF">HLB23_06030</name>
</gene>
<evidence type="ECO:0000313" key="2">
    <source>
        <dbReference type="Proteomes" id="UP000586827"/>
    </source>
</evidence>
<accession>A0A849C909</accession>
<dbReference type="EMBL" id="JABELX010000002">
    <property type="protein sequence ID" value="NNH69431.1"/>
    <property type="molecule type" value="Genomic_DNA"/>
</dbReference>
<proteinExistence type="predicted"/>
<sequence>MIGLDWTGVEAKCLREAMLCDYKQFAAKVDRGERTVRGWELEGLRANLYPSSKQQLENVYRGLDNAQSQRFEAALAQAGRIPAAAVLPDGVRSVDVPDRELDLFSTIDCVRVAVDQTLSQCTVTPTRVALLDERVAERVHQYTAMAPATALKAIAPDLLEVQTIASERQPAAIQARLSEQLAVLGLLTADALMKLGEIGRAAYWFGTARLAADDTPNLRLRARVRAQHAMLPYYYGDVATSVSLARTAQAILCDTVSDEKALAAAAEARALARLGDHSGAERAMAQAQRLTDALENTSSNDAFRFSAKRLLLYMSGTLTYMGQTTRARRVQDEALRLYQSTPVVIDPALIHLDAAVGYAVDGSAEDGCQLAARVLEDLPQEHRTSIVMTRGRDVLHVLPTAFRQLPAAGALRELVSAKSA</sequence>